<reference evidence="11 12" key="1">
    <citation type="journal article" date="2011" name="Genome Res.">
        <title>Phylogeny-wide analysis of social amoeba genomes highlights ancient origins for complex intercellular communication.</title>
        <authorList>
            <person name="Heidel A.J."/>
            <person name="Lawal H.M."/>
            <person name="Felder M."/>
            <person name="Schilde C."/>
            <person name="Helps N.R."/>
            <person name="Tunggal B."/>
            <person name="Rivero F."/>
            <person name="John U."/>
            <person name="Schleicher M."/>
            <person name="Eichinger L."/>
            <person name="Platzer M."/>
            <person name="Noegel A.A."/>
            <person name="Schaap P."/>
            <person name="Gloeckner G."/>
        </authorList>
    </citation>
    <scope>NUCLEOTIDE SEQUENCE [LARGE SCALE GENOMIC DNA]</scope>
    <source>
        <strain evidence="12">ATCC 26659 / Pp 5 / PN500</strain>
    </source>
</reference>
<evidence type="ECO:0000256" key="5">
    <source>
        <dbReference type="ARBA" id="ARBA00022741"/>
    </source>
</evidence>
<keyword evidence="7 9" id="KW-1133">Transmembrane helix</keyword>
<protein>
    <submittedName>
        <fullName evidence="11">ABC transporter A family protein</fullName>
    </submittedName>
</protein>
<evidence type="ECO:0000256" key="1">
    <source>
        <dbReference type="ARBA" id="ARBA00004141"/>
    </source>
</evidence>
<dbReference type="GO" id="GO:0005524">
    <property type="term" value="F:ATP binding"/>
    <property type="evidence" value="ECO:0007669"/>
    <property type="project" value="UniProtKB-KW"/>
</dbReference>
<dbReference type="OMA" id="LAWYFEH"/>
<keyword evidence="12" id="KW-1185">Reference proteome</keyword>
<evidence type="ECO:0000256" key="4">
    <source>
        <dbReference type="ARBA" id="ARBA00022692"/>
    </source>
</evidence>
<accession>D3BE52</accession>
<evidence type="ECO:0000259" key="10">
    <source>
        <dbReference type="PROSITE" id="PS50893"/>
    </source>
</evidence>
<feature type="transmembrane region" description="Helical" evidence="9">
    <location>
        <begin position="448"/>
        <end position="466"/>
    </location>
</feature>
<dbReference type="GO" id="GO:0016887">
    <property type="term" value="F:ATP hydrolysis activity"/>
    <property type="evidence" value="ECO:0007669"/>
    <property type="project" value="InterPro"/>
</dbReference>
<evidence type="ECO:0000313" key="11">
    <source>
        <dbReference type="EMBL" id="EFA80183.1"/>
    </source>
</evidence>
<dbReference type="InterPro" id="IPR026082">
    <property type="entry name" value="ABCA"/>
</dbReference>
<dbReference type="AlphaFoldDB" id="D3BE52"/>
<keyword evidence="6" id="KW-0067">ATP-binding</keyword>
<comment type="caution">
    <text evidence="11">The sequence shown here is derived from an EMBL/GenBank/DDBJ whole genome shotgun (WGS) entry which is preliminary data.</text>
</comment>
<evidence type="ECO:0000256" key="3">
    <source>
        <dbReference type="ARBA" id="ARBA00022448"/>
    </source>
</evidence>
<gene>
    <name evidence="11" type="primary">abcA8</name>
    <name evidence="11" type="ORF">PPL_07005</name>
</gene>
<dbReference type="STRING" id="670386.D3BE52"/>
<dbReference type="RefSeq" id="XP_020432303.1">
    <property type="nucleotide sequence ID" value="XM_020577855.1"/>
</dbReference>
<evidence type="ECO:0000256" key="2">
    <source>
        <dbReference type="ARBA" id="ARBA00008869"/>
    </source>
</evidence>
<dbReference type="GeneID" id="31362486"/>
<dbReference type="SUPFAM" id="SSF52540">
    <property type="entry name" value="P-loop containing nucleoside triphosphate hydrolases"/>
    <property type="match status" value="1"/>
</dbReference>
<evidence type="ECO:0000256" key="9">
    <source>
        <dbReference type="SAM" id="Phobius"/>
    </source>
</evidence>
<keyword evidence="3" id="KW-0813">Transport</keyword>
<comment type="similarity">
    <text evidence="2">Belongs to the ABC transporter superfamily. ABCA family.</text>
</comment>
<sequence>MTLSETIKRNLLQTKLLLKKNVVVAIRSWISTVIELLSPVFFILILLIIAHSPSPMNSLLQRPVTKYGDSLPLCKPYTEDRCFTLMFAPITPLTTELMTILGQINDPPLSITTNLSVSYGIVAMDSADAILSFVQEHPNVTMGGIQFNSMPFNFSTRFPDDPIVKIFSPLIDFNILWNSSCPNFIDPTACTDWAVPINLAMHRAINTMLSQERNITTQPTTTVTTSTYPLYDPSANSVATYGCLFFYCGAMISFIFLMYKISYEKEKKLKQGMIMMGLSGTVYWVSWFITCLILNVLLTLITIAMGAAVQFQFFLSTNFFVNFLTFFLFAITMNQVAFFILTFIQTTKAAIGIGMTIFIIGSILQLIFSSMGVLIFQILYQTNSTYALVARIFLYVLPMSHFSKAITDINTITMLSKYTGAKFTWSDLYLNLNSPDSKNVNIPETYESLVNLVILAIAYTVLAWYFEHVVPGNDGNSYPPWFFLLPSYWGITQKKAKHIPTPHFEDADVVEAIEKAHSTSNRAPVTIQGLSKTYNNIFNKSRSVKAVKYLSHNGAGKTTTIGILTGLISPSSGDAMIFGKSIVREMDEVRKMTSVCPQHDILWNELTALEHLQLFSELKGIPVHERQTAIDEALESVKLRKVANNQINTYSGGMKRRLSVAIATIGDPKIIFLDEPTTGMDPQSRRHIWNLFKEIKKDKVIILTTHLMEEADILADRIVIMSHGQMACNGNSLQLKHRFGEGYSINVIAKTPEQAPEIKAIVQRLLPQSKLLNEAADFMNFGFSLDTDPNIVINFFKQLETISKNSETSPIRDWGVSHTTLDDVFIRVTKLKQN</sequence>
<keyword evidence="8 9" id="KW-0472">Membrane</keyword>
<evidence type="ECO:0000256" key="8">
    <source>
        <dbReference type="ARBA" id="ARBA00023136"/>
    </source>
</evidence>
<dbReference type="FunCoup" id="D3BE52">
    <property type="interactions" value="77"/>
</dbReference>
<dbReference type="EMBL" id="ADBJ01000031">
    <property type="protein sequence ID" value="EFA80183.1"/>
    <property type="molecule type" value="Genomic_DNA"/>
</dbReference>
<keyword evidence="5" id="KW-0547">Nucleotide-binding</keyword>
<feature type="transmembrane region" description="Helical" evidence="9">
    <location>
        <begin position="238"/>
        <end position="261"/>
    </location>
</feature>
<dbReference type="PROSITE" id="PS50893">
    <property type="entry name" value="ABC_TRANSPORTER_2"/>
    <property type="match status" value="1"/>
</dbReference>
<feature type="domain" description="ABC transporter" evidence="10">
    <location>
        <begin position="504"/>
        <end position="748"/>
    </location>
</feature>
<evidence type="ECO:0000313" key="12">
    <source>
        <dbReference type="Proteomes" id="UP000001396"/>
    </source>
</evidence>
<dbReference type="InterPro" id="IPR027417">
    <property type="entry name" value="P-loop_NTPase"/>
</dbReference>
<feature type="transmembrane region" description="Helical" evidence="9">
    <location>
        <begin position="21"/>
        <end position="50"/>
    </location>
</feature>
<dbReference type="GO" id="GO:0030587">
    <property type="term" value="P:sorocarp development"/>
    <property type="evidence" value="ECO:0007669"/>
    <property type="project" value="UniProtKB-ARBA"/>
</dbReference>
<feature type="transmembrane region" description="Helical" evidence="9">
    <location>
        <begin position="282"/>
        <end position="307"/>
    </location>
</feature>
<feature type="transmembrane region" description="Helical" evidence="9">
    <location>
        <begin position="356"/>
        <end position="380"/>
    </location>
</feature>
<keyword evidence="4 9" id="KW-0812">Transmembrane</keyword>
<dbReference type="InterPro" id="IPR003439">
    <property type="entry name" value="ABC_transporter-like_ATP-bd"/>
</dbReference>
<dbReference type="Proteomes" id="UP000001396">
    <property type="component" value="Unassembled WGS sequence"/>
</dbReference>
<proteinExistence type="inferred from homology"/>
<dbReference type="FunFam" id="3.40.50.300:FF:000665">
    <property type="entry name" value="ABC transporter A family member 2"/>
    <property type="match status" value="1"/>
</dbReference>
<dbReference type="CDD" id="cd03263">
    <property type="entry name" value="ABC_subfamily_A"/>
    <property type="match status" value="1"/>
</dbReference>
<comment type="subcellular location">
    <subcellularLocation>
        <location evidence="1">Membrane</location>
        <topology evidence="1">Multi-pass membrane protein</topology>
    </subcellularLocation>
</comment>
<dbReference type="InterPro" id="IPR013525">
    <property type="entry name" value="ABC2_TM"/>
</dbReference>
<organism evidence="11 12">
    <name type="scientific">Heterostelium pallidum (strain ATCC 26659 / Pp 5 / PN500)</name>
    <name type="common">Cellular slime mold</name>
    <name type="synonym">Polysphondylium pallidum</name>
    <dbReference type="NCBI Taxonomy" id="670386"/>
    <lineage>
        <taxon>Eukaryota</taxon>
        <taxon>Amoebozoa</taxon>
        <taxon>Evosea</taxon>
        <taxon>Eumycetozoa</taxon>
        <taxon>Dictyostelia</taxon>
        <taxon>Acytosteliales</taxon>
        <taxon>Acytosteliaceae</taxon>
        <taxon>Heterostelium</taxon>
    </lineage>
</organism>
<name>D3BE52_HETP5</name>
<dbReference type="GO" id="GO:0140359">
    <property type="term" value="F:ABC-type transporter activity"/>
    <property type="evidence" value="ECO:0007669"/>
    <property type="project" value="InterPro"/>
</dbReference>
<feature type="transmembrane region" description="Helical" evidence="9">
    <location>
        <begin position="319"/>
        <end position="344"/>
    </location>
</feature>
<dbReference type="Pfam" id="PF12698">
    <property type="entry name" value="ABC2_membrane_3"/>
    <property type="match status" value="1"/>
</dbReference>
<dbReference type="PROSITE" id="PS00211">
    <property type="entry name" value="ABC_TRANSPORTER_1"/>
    <property type="match status" value="1"/>
</dbReference>
<dbReference type="Pfam" id="PF00005">
    <property type="entry name" value="ABC_tran"/>
    <property type="match status" value="1"/>
</dbReference>
<evidence type="ECO:0000256" key="6">
    <source>
        <dbReference type="ARBA" id="ARBA00022840"/>
    </source>
</evidence>
<dbReference type="Gene3D" id="3.40.50.300">
    <property type="entry name" value="P-loop containing nucleotide triphosphate hydrolases"/>
    <property type="match status" value="1"/>
</dbReference>
<dbReference type="GO" id="GO:0005319">
    <property type="term" value="F:lipid transporter activity"/>
    <property type="evidence" value="ECO:0007669"/>
    <property type="project" value="TreeGrafter"/>
</dbReference>
<dbReference type="InterPro" id="IPR017871">
    <property type="entry name" value="ABC_transporter-like_CS"/>
</dbReference>
<dbReference type="InParanoid" id="D3BE52"/>
<dbReference type="PANTHER" id="PTHR19229:SF205">
    <property type="entry name" value="ABC TRANSPORTER A FAMILY MEMBER 1-RELATED"/>
    <property type="match status" value="1"/>
</dbReference>
<evidence type="ECO:0000256" key="7">
    <source>
        <dbReference type="ARBA" id="ARBA00022989"/>
    </source>
</evidence>
<dbReference type="GO" id="GO:0016020">
    <property type="term" value="C:membrane"/>
    <property type="evidence" value="ECO:0007669"/>
    <property type="project" value="UniProtKB-SubCell"/>
</dbReference>
<dbReference type="PANTHER" id="PTHR19229">
    <property type="entry name" value="ATP-BINDING CASSETTE TRANSPORTER SUBFAMILY A ABCA"/>
    <property type="match status" value="1"/>
</dbReference>